<sequence length="184" mass="20036">MVRGMAVLIVVALTAGCSSKYRVDSYEGPQGKLPTSASFYVSMPQDGSYGSEYYSGSGLMTANEAVTALSHHVAKVRRANVVEDTEVALAKAKSNDCRYLFEPRILHWEERATEWSGKPDRITLKMTVYEIPEGTVVASTVTRASSKWATFGGDHPQDLLPVPMANFVDGLFRAGDPKTPVISD</sequence>
<dbReference type="InterPro" id="IPR032248">
    <property type="entry name" value="DUF4823"/>
</dbReference>
<dbReference type="Proteomes" id="UP000182983">
    <property type="component" value="Unassembled WGS sequence"/>
</dbReference>
<accession>A0A1H6HD36</accession>
<organism evidence="1 2">
    <name type="scientific">Magnetospirillum fulvum</name>
    <name type="common">Rhodospirillum fulvum</name>
    <dbReference type="NCBI Taxonomy" id="1082"/>
    <lineage>
        <taxon>Bacteria</taxon>
        <taxon>Pseudomonadati</taxon>
        <taxon>Pseudomonadota</taxon>
        <taxon>Alphaproteobacteria</taxon>
        <taxon>Rhodospirillales</taxon>
        <taxon>Rhodospirillaceae</taxon>
        <taxon>Magnetospirillum</taxon>
    </lineage>
</organism>
<keyword evidence="2" id="KW-1185">Reference proteome</keyword>
<evidence type="ECO:0000313" key="1">
    <source>
        <dbReference type="EMBL" id="SEH32105.1"/>
    </source>
</evidence>
<reference evidence="2" key="1">
    <citation type="submission" date="2016-10" db="EMBL/GenBank/DDBJ databases">
        <authorList>
            <person name="Varghese N."/>
            <person name="Submissions S."/>
        </authorList>
    </citation>
    <scope>NUCLEOTIDE SEQUENCE [LARGE SCALE GENOMIC DNA]</scope>
    <source>
        <strain evidence="2">DSM 13234</strain>
    </source>
</reference>
<gene>
    <name evidence="1" type="ORF">SAMN04244559_01179</name>
</gene>
<protein>
    <recommendedName>
        <fullName evidence="3">DUF4823 domain-containing protein</fullName>
    </recommendedName>
</protein>
<proteinExistence type="predicted"/>
<dbReference type="Pfam" id="PF16105">
    <property type="entry name" value="DUF4823"/>
    <property type="match status" value="1"/>
</dbReference>
<evidence type="ECO:0000313" key="2">
    <source>
        <dbReference type="Proteomes" id="UP000182983"/>
    </source>
</evidence>
<dbReference type="PROSITE" id="PS51257">
    <property type="entry name" value="PROKAR_LIPOPROTEIN"/>
    <property type="match status" value="1"/>
</dbReference>
<dbReference type="EMBL" id="FNWO01000004">
    <property type="protein sequence ID" value="SEH32105.1"/>
    <property type="molecule type" value="Genomic_DNA"/>
</dbReference>
<dbReference type="AlphaFoldDB" id="A0A1H6HD36"/>
<evidence type="ECO:0008006" key="3">
    <source>
        <dbReference type="Google" id="ProtNLM"/>
    </source>
</evidence>
<dbReference type="OrthoDB" id="9811335at2"/>
<name>A0A1H6HD36_MAGFU</name>